<reference evidence="1 2" key="1">
    <citation type="journal article" date="2024" name="Commun. Biol.">
        <title>Comparative genomic analysis of thermophilic fungi reveals convergent evolutionary adaptations and gene losses.</title>
        <authorList>
            <person name="Steindorff A.S."/>
            <person name="Aguilar-Pontes M.V."/>
            <person name="Robinson A.J."/>
            <person name="Andreopoulos B."/>
            <person name="LaButti K."/>
            <person name="Kuo A."/>
            <person name="Mondo S."/>
            <person name="Riley R."/>
            <person name="Otillar R."/>
            <person name="Haridas S."/>
            <person name="Lipzen A."/>
            <person name="Grimwood J."/>
            <person name="Schmutz J."/>
            <person name="Clum A."/>
            <person name="Reid I.D."/>
            <person name="Moisan M.C."/>
            <person name="Butler G."/>
            <person name="Nguyen T.T.M."/>
            <person name="Dewar K."/>
            <person name="Conant G."/>
            <person name="Drula E."/>
            <person name="Henrissat B."/>
            <person name="Hansel C."/>
            <person name="Singer S."/>
            <person name="Hutchinson M.I."/>
            <person name="de Vries R.P."/>
            <person name="Natvig D.O."/>
            <person name="Powell A.J."/>
            <person name="Tsang A."/>
            <person name="Grigoriev I.V."/>
        </authorList>
    </citation>
    <scope>NUCLEOTIDE SEQUENCE [LARGE SCALE GENOMIC DNA]</scope>
    <source>
        <strain evidence="1 2">CBS 494.80</strain>
    </source>
</reference>
<sequence length="94" mass="10374">MELPNLLSGPDKSHPSNAKRTFFQKPLWSVTGFLQPCTLSLAARQDKLSSKQKPDGRVCFVSSRELDLIPSTGRPSQALPVDEMLTPITAFAQF</sequence>
<gene>
    <name evidence="1" type="ORF">VTL71DRAFT_5487</name>
</gene>
<comment type="caution">
    <text evidence="1">The sequence shown here is derived from an EMBL/GenBank/DDBJ whole genome shotgun (WGS) entry which is preliminary data.</text>
</comment>
<name>A0ABR4C1A3_9HELO</name>
<organism evidence="1 2">
    <name type="scientific">Oculimacula yallundae</name>
    <dbReference type="NCBI Taxonomy" id="86028"/>
    <lineage>
        <taxon>Eukaryota</taxon>
        <taxon>Fungi</taxon>
        <taxon>Dikarya</taxon>
        <taxon>Ascomycota</taxon>
        <taxon>Pezizomycotina</taxon>
        <taxon>Leotiomycetes</taxon>
        <taxon>Helotiales</taxon>
        <taxon>Ploettnerulaceae</taxon>
        <taxon>Oculimacula</taxon>
    </lineage>
</organism>
<keyword evidence="2" id="KW-1185">Reference proteome</keyword>
<dbReference type="Proteomes" id="UP001595075">
    <property type="component" value="Unassembled WGS sequence"/>
</dbReference>
<dbReference type="EMBL" id="JAZHXI010000015">
    <property type="protein sequence ID" value="KAL2063682.1"/>
    <property type="molecule type" value="Genomic_DNA"/>
</dbReference>
<accession>A0ABR4C1A3</accession>
<evidence type="ECO:0000313" key="2">
    <source>
        <dbReference type="Proteomes" id="UP001595075"/>
    </source>
</evidence>
<proteinExistence type="predicted"/>
<evidence type="ECO:0000313" key="1">
    <source>
        <dbReference type="EMBL" id="KAL2063682.1"/>
    </source>
</evidence>
<protein>
    <submittedName>
        <fullName evidence="1">Uncharacterized protein</fullName>
    </submittedName>
</protein>
<feature type="non-terminal residue" evidence="1">
    <location>
        <position position="94"/>
    </location>
</feature>